<dbReference type="PROSITE" id="PS00560">
    <property type="entry name" value="CARBOXYPEPT_SER_HIS"/>
    <property type="match status" value="1"/>
</dbReference>
<evidence type="ECO:0000256" key="5">
    <source>
        <dbReference type="ARBA" id="ARBA00022801"/>
    </source>
</evidence>
<feature type="signal peptide" evidence="7">
    <location>
        <begin position="1"/>
        <end position="18"/>
    </location>
</feature>
<keyword evidence="3" id="KW-0645">Protease</keyword>
<keyword evidence="6" id="KW-0325">Glycoprotein</keyword>
<dbReference type="PANTHER" id="PTHR11802">
    <property type="entry name" value="SERINE PROTEASE FAMILY S10 SERINE CARBOXYPEPTIDASE"/>
    <property type="match status" value="1"/>
</dbReference>
<dbReference type="PRINTS" id="PR00724">
    <property type="entry name" value="CRBOXYPTASEC"/>
</dbReference>
<evidence type="ECO:0000256" key="1">
    <source>
        <dbReference type="ARBA" id="ARBA00009431"/>
    </source>
</evidence>
<dbReference type="SUPFAM" id="SSF53474">
    <property type="entry name" value="alpha/beta-Hydrolases"/>
    <property type="match status" value="1"/>
</dbReference>
<evidence type="ECO:0000313" key="8">
    <source>
        <dbReference type="EMBL" id="MPA44988.1"/>
    </source>
</evidence>
<dbReference type="InterPro" id="IPR001563">
    <property type="entry name" value="Peptidase_S10"/>
</dbReference>
<evidence type="ECO:0000256" key="7">
    <source>
        <dbReference type="SAM" id="SignalP"/>
    </source>
</evidence>
<dbReference type="Pfam" id="PF00450">
    <property type="entry name" value="Peptidase_S10"/>
    <property type="match status" value="1"/>
</dbReference>
<protein>
    <submittedName>
        <fullName evidence="8">Putative serine carboxypeptidase-like 18</fullName>
        <ecNumber evidence="8">3.4.16.-</ecNumber>
    </submittedName>
</protein>
<dbReference type="FunFam" id="3.40.50.1820:FF:000072">
    <property type="entry name" value="Serine carboxypeptidase-like 19"/>
    <property type="match status" value="1"/>
</dbReference>
<dbReference type="GO" id="GO:0016747">
    <property type="term" value="F:acyltransferase activity, transferring groups other than amino-acyl groups"/>
    <property type="evidence" value="ECO:0007669"/>
    <property type="project" value="TreeGrafter"/>
</dbReference>
<dbReference type="Gene3D" id="3.40.50.1820">
    <property type="entry name" value="alpha/beta hydrolase"/>
    <property type="match status" value="1"/>
</dbReference>
<organism evidence="8">
    <name type="scientific">Davidia involucrata</name>
    <name type="common">Dove tree</name>
    <dbReference type="NCBI Taxonomy" id="16924"/>
    <lineage>
        <taxon>Eukaryota</taxon>
        <taxon>Viridiplantae</taxon>
        <taxon>Streptophyta</taxon>
        <taxon>Embryophyta</taxon>
        <taxon>Tracheophyta</taxon>
        <taxon>Spermatophyta</taxon>
        <taxon>Magnoliopsida</taxon>
        <taxon>eudicotyledons</taxon>
        <taxon>Gunneridae</taxon>
        <taxon>Pentapetalae</taxon>
        <taxon>asterids</taxon>
        <taxon>Cornales</taxon>
        <taxon>Nyssaceae</taxon>
        <taxon>Davidia</taxon>
    </lineage>
</organism>
<dbReference type="GO" id="GO:0006508">
    <property type="term" value="P:proteolysis"/>
    <property type="evidence" value="ECO:0007669"/>
    <property type="project" value="UniProtKB-KW"/>
</dbReference>
<dbReference type="InterPro" id="IPR029058">
    <property type="entry name" value="AB_hydrolase_fold"/>
</dbReference>
<dbReference type="GO" id="GO:0004185">
    <property type="term" value="F:serine-type carboxypeptidase activity"/>
    <property type="evidence" value="ECO:0007669"/>
    <property type="project" value="InterPro"/>
</dbReference>
<dbReference type="InterPro" id="IPR033124">
    <property type="entry name" value="Ser_caboxypep_his_AS"/>
</dbReference>
<evidence type="ECO:0000256" key="2">
    <source>
        <dbReference type="ARBA" id="ARBA00022645"/>
    </source>
</evidence>
<dbReference type="Gene3D" id="3.40.50.12670">
    <property type="match status" value="1"/>
</dbReference>
<dbReference type="GO" id="GO:0019748">
    <property type="term" value="P:secondary metabolic process"/>
    <property type="evidence" value="ECO:0007669"/>
    <property type="project" value="TreeGrafter"/>
</dbReference>
<feature type="chain" id="PRO_5023150003" evidence="7">
    <location>
        <begin position="19"/>
        <end position="464"/>
    </location>
</feature>
<evidence type="ECO:0000256" key="3">
    <source>
        <dbReference type="ARBA" id="ARBA00022670"/>
    </source>
</evidence>
<name>A0A5B6ZMZ1_DAVIN</name>
<sequence>MLFRIILLLALSSYVALSQFTVKTLPGFPGELPFKLETGYIGVGEADEVQLFYYFIESQGRPKDDALILWLTGGPGCSALSGILYEIGPFTFDYKNSTRSRPALKLNPFSWTKVANIIFLDSPVGTGFSYAKTSQAYNSSDTLSTKQTYSFLRKWLVDHPEFLDNPLYIGGDSYSGIVVPVLVQEIYNGNEAGLEPFMNIKGYSLGNPYTNSTGDLNSRIPFAHRVSLLSDELYESTKENCNGNYMEVDPNNALCVDDLQVVEQCIEKIDTANILEPKCATLSPKPNTILKWDQSSLEENPRDLLNRLPLPNGPWCREYNYLYSYIWANNKTVRKALHIREGTIKEWVRCNNSLSYAQNLATSVEVHRNLTNKICQALIYSGDHDMVIPYVGTQVWIYSLNLTVENGWEPWFVDAQVAGYTEKFSHNNYYLTFATVKGGGHTAPEYKPKQCLAMFSRWLAYYPL</sequence>
<comment type="similarity">
    <text evidence="1">Belongs to the peptidase S10 family.</text>
</comment>
<dbReference type="EC" id="3.4.16.-" evidence="8"/>
<reference evidence="8" key="1">
    <citation type="submission" date="2019-08" db="EMBL/GenBank/DDBJ databases">
        <title>Reference gene set and small RNA set construction with multiple tissues from Davidia involucrata Baill.</title>
        <authorList>
            <person name="Yang H."/>
            <person name="Zhou C."/>
            <person name="Li G."/>
            <person name="Wang J."/>
            <person name="Gao P."/>
            <person name="Wang M."/>
            <person name="Wang R."/>
            <person name="Zhao Y."/>
        </authorList>
    </citation>
    <scope>NUCLEOTIDE SEQUENCE</scope>
    <source>
        <tissue evidence="8">Mixed with DoveR01_LX</tissue>
    </source>
</reference>
<accession>A0A5B6ZMZ1</accession>
<gene>
    <name evidence="8" type="ORF">Din_014429</name>
</gene>
<keyword evidence="2 8" id="KW-0121">Carboxypeptidase</keyword>
<proteinExistence type="inferred from homology"/>
<dbReference type="AlphaFoldDB" id="A0A5B6ZMZ1"/>
<keyword evidence="5 8" id="KW-0378">Hydrolase</keyword>
<dbReference type="PANTHER" id="PTHR11802:SF224">
    <property type="entry name" value="SERINE CARBOXYPEPTIDASE-LIKE 7 ISOFORM X1"/>
    <property type="match status" value="1"/>
</dbReference>
<evidence type="ECO:0000256" key="6">
    <source>
        <dbReference type="ARBA" id="ARBA00023180"/>
    </source>
</evidence>
<dbReference type="FunFam" id="3.40.50.12670:FF:000001">
    <property type="entry name" value="Carboxypeptidase"/>
    <property type="match status" value="1"/>
</dbReference>
<dbReference type="EMBL" id="GHES01014429">
    <property type="protein sequence ID" value="MPA44988.1"/>
    <property type="molecule type" value="Transcribed_RNA"/>
</dbReference>
<keyword evidence="4 7" id="KW-0732">Signal</keyword>
<evidence type="ECO:0000256" key="4">
    <source>
        <dbReference type="ARBA" id="ARBA00022729"/>
    </source>
</evidence>